<accession>A0A7V5PQ05</accession>
<protein>
    <submittedName>
        <fullName evidence="1">Uncharacterized protein</fullName>
    </submittedName>
</protein>
<reference evidence="1" key="1">
    <citation type="journal article" date="2020" name="mSystems">
        <title>Genome- and Community-Level Interaction Insights into Carbon Utilization and Element Cycling Functions of Hydrothermarchaeota in Hydrothermal Sediment.</title>
        <authorList>
            <person name="Zhou Z."/>
            <person name="Liu Y."/>
            <person name="Xu W."/>
            <person name="Pan J."/>
            <person name="Luo Z.H."/>
            <person name="Li M."/>
        </authorList>
    </citation>
    <scope>NUCLEOTIDE SEQUENCE [LARGE SCALE GENOMIC DNA]</scope>
    <source>
        <strain evidence="1">HyVt-527</strain>
    </source>
</reference>
<gene>
    <name evidence="1" type="ORF">ENJ89_05555</name>
</gene>
<name>A0A7V5PQ05_CALAY</name>
<evidence type="ECO:0000313" key="1">
    <source>
        <dbReference type="EMBL" id="HHJ52640.1"/>
    </source>
</evidence>
<dbReference type="EMBL" id="DROD01000382">
    <property type="protein sequence ID" value="HHJ52640.1"/>
    <property type="molecule type" value="Genomic_DNA"/>
</dbReference>
<organism evidence="1">
    <name type="scientific">Caldithrix abyssi</name>
    <dbReference type="NCBI Taxonomy" id="187145"/>
    <lineage>
        <taxon>Bacteria</taxon>
        <taxon>Pseudomonadati</taxon>
        <taxon>Calditrichota</taxon>
        <taxon>Calditrichia</taxon>
        <taxon>Calditrichales</taxon>
        <taxon>Calditrichaceae</taxon>
        <taxon>Caldithrix</taxon>
    </lineage>
</organism>
<dbReference type="Proteomes" id="UP000886124">
    <property type="component" value="Unassembled WGS sequence"/>
</dbReference>
<dbReference type="AlphaFoldDB" id="A0A7V5PQ05"/>
<comment type="caution">
    <text evidence="1">The sequence shown here is derived from an EMBL/GenBank/DDBJ whole genome shotgun (WGS) entry which is preliminary data.</text>
</comment>
<feature type="non-terminal residue" evidence="1">
    <location>
        <position position="288"/>
    </location>
</feature>
<sequence length="288" mass="34080">MAEQSKKSYLSAREFIDSWEKEIYELTYLDFFTFLLINELASELEKKYFSGVRQDDFLFLNNDEIGLLAFNIGDSIQLFFEKNCFGSCQLNCPIQLNKTISSHDLLQREGLILSEKFHHSCQRKEDCLYTELLNYVVLDSLLDFYNYELGVVMDEKDHDIIVLVEFIMKVIMNFIRTRGQKWLATPDETAGEQFDRYLQNEEYSWDGGFGDLPEDDVEGDEWKVNQLGPAEVMEDFRQAYAHDYRNVPEFRVVEKFSDFMKNYLELENIRELNSEDIQEFFLVVLVNE</sequence>
<proteinExistence type="predicted"/>